<dbReference type="Proteomes" id="UP000614460">
    <property type="component" value="Unassembled WGS sequence"/>
</dbReference>
<dbReference type="InterPro" id="IPR017938">
    <property type="entry name" value="Riboflavin_synthase-like_b-brl"/>
</dbReference>
<evidence type="ECO:0000313" key="3">
    <source>
        <dbReference type="Proteomes" id="UP000614460"/>
    </source>
</evidence>
<dbReference type="PROSITE" id="PS51384">
    <property type="entry name" value="FAD_FR"/>
    <property type="match status" value="1"/>
</dbReference>
<proteinExistence type="predicted"/>
<dbReference type="RefSeq" id="WP_182498764.1">
    <property type="nucleotide sequence ID" value="NZ_BMKM01000002.1"/>
</dbReference>
<dbReference type="EMBL" id="BMKM01000002">
    <property type="protein sequence ID" value="GGE14262.1"/>
    <property type="molecule type" value="Genomic_DNA"/>
</dbReference>
<dbReference type="InterPro" id="IPR039261">
    <property type="entry name" value="FNR_nucleotide-bd"/>
</dbReference>
<dbReference type="InterPro" id="IPR017927">
    <property type="entry name" value="FAD-bd_FR_type"/>
</dbReference>
<name>A0A8H9KSV6_9SPHI</name>
<dbReference type="Gene3D" id="3.40.50.80">
    <property type="entry name" value="Nucleotide-binding domain of ferredoxin-NADP reductase (FNR) module"/>
    <property type="match status" value="1"/>
</dbReference>
<evidence type="ECO:0000313" key="2">
    <source>
        <dbReference type="EMBL" id="GGE14262.1"/>
    </source>
</evidence>
<dbReference type="PANTHER" id="PTHR30157:SF0">
    <property type="entry name" value="NADPH-DEPENDENT FERRIC-CHELATE REDUCTASE"/>
    <property type="match status" value="1"/>
</dbReference>
<dbReference type="InterPro" id="IPR039374">
    <property type="entry name" value="SIP_fam"/>
</dbReference>
<organism evidence="2 3">
    <name type="scientific">Sphingobacterium cellulitidis</name>
    <dbReference type="NCBI Taxonomy" id="1768011"/>
    <lineage>
        <taxon>Bacteria</taxon>
        <taxon>Pseudomonadati</taxon>
        <taxon>Bacteroidota</taxon>
        <taxon>Sphingobacteriia</taxon>
        <taxon>Sphingobacteriales</taxon>
        <taxon>Sphingobacteriaceae</taxon>
        <taxon>Sphingobacterium</taxon>
    </lineage>
</organism>
<dbReference type="Gene3D" id="2.40.30.10">
    <property type="entry name" value="Translation factors"/>
    <property type="match status" value="1"/>
</dbReference>
<dbReference type="SUPFAM" id="SSF63380">
    <property type="entry name" value="Riboflavin synthase domain-like"/>
    <property type="match status" value="1"/>
</dbReference>
<dbReference type="InterPro" id="IPR013113">
    <property type="entry name" value="SIP_FAD-bd"/>
</dbReference>
<reference evidence="2" key="1">
    <citation type="journal article" date="2014" name="Int. J. Syst. Evol. Microbiol.">
        <title>Complete genome sequence of Corynebacterium casei LMG S-19264T (=DSM 44701T), isolated from a smear-ripened cheese.</title>
        <authorList>
            <consortium name="US DOE Joint Genome Institute (JGI-PGF)"/>
            <person name="Walter F."/>
            <person name="Albersmeier A."/>
            <person name="Kalinowski J."/>
            <person name="Ruckert C."/>
        </authorList>
    </citation>
    <scope>NUCLEOTIDE SEQUENCE</scope>
    <source>
        <strain evidence="2">CGMCC 1.15966</strain>
    </source>
</reference>
<dbReference type="Pfam" id="PF08021">
    <property type="entry name" value="FAD_binding_9"/>
    <property type="match status" value="1"/>
</dbReference>
<evidence type="ECO:0000259" key="1">
    <source>
        <dbReference type="PROSITE" id="PS51384"/>
    </source>
</evidence>
<dbReference type="PANTHER" id="PTHR30157">
    <property type="entry name" value="FERRIC REDUCTASE, NADPH-DEPENDENT"/>
    <property type="match status" value="1"/>
</dbReference>
<reference evidence="2" key="2">
    <citation type="submission" date="2020-09" db="EMBL/GenBank/DDBJ databases">
        <authorList>
            <person name="Sun Q."/>
            <person name="Zhou Y."/>
        </authorList>
    </citation>
    <scope>NUCLEOTIDE SEQUENCE</scope>
    <source>
        <strain evidence="2">CGMCC 1.15966</strain>
    </source>
</reference>
<feature type="domain" description="FAD-binding FR-type" evidence="1">
    <location>
        <begin position="18"/>
        <end position="118"/>
    </location>
</feature>
<keyword evidence="3" id="KW-1185">Reference proteome</keyword>
<dbReference type="AlphaFoldDB" id="A0A8H9KSV6"/>
<sequence>MPQVPKWMADAMESLFKGTYHSVKITTIKYISPSLKYIRFKGDFSRIKNDFIPGNVIEFRISDRDFRHYTPSYFNLKKGICDVIFYINGKGPGSIWADNLALDDELKIMGPSSKMNFNYSASSHVVFGDETSLGLMQHIHLEAKKQGKPCCCLIEINPNHLDWLDHIRIDFENIVVLDSSTAGIGQSTFKEWLLNQRPIQSEMEFYLTGNASSIQKIQKDLISNGYSKKQIQTYPYWAQGKVGL</sequence>
<dbReference type="GO" id="GO:0016491">
    <property type="term" value="F:oxidoreductase activity"/>
    <property type="evidence" value="ECO:0007669"/>
    <property type="project" value="InterPro"/>
</dbReference>
<gene>
    <name evidence="2" type="ORF">GCM10011516_10070</name>
</gene>
<accession>A0A8H9KSV6</accession>
<comment type="caution">
    <text evidence="2">The sequence shown here is derived from an EMBL/GenBank/DDBJ whole genome shotgun (WGS) entry which is preliminary data.</text>
</comment>
<protein>
    <recommendedName>
        <fullName evidence="1">FAD-binding FR-type domain-containing protein</fullName>
    </recommendedName>
</protein>